<protein>
    <submittedName>
        <fullName evidence="1">Uncharacterized protein</fullName>
    </submittedName>
</protein>
<dbReference type="AlphaFoldDB" id="A0ABD2PT30"/>
<dbReference type="Proteomes" id="UP001626550">
    <property type="component" value="Unassembled WGS sequence"/>
</dbReference>
<keyword evidence="2" id="KW-1185">Reference proteome</keyword>
<accession>A0ABD2PT30</accession>
<sequence length="511" mass="58237">MKLKLQLEVLGKKVKKIVIKWVRRLLDCEKESSQPASFDLYDSQSAPMEISRLYSSIDSRFAAGNWFLCLDNHYLGQKDKHYFITSGDDNDTKIYSTTKPKFKLPMLIPKAQKHNQLKSLLTKIHHCMGSEMDLVNLKWQAFMGFAIATALRDIPKKELRALVNCVYDPNLHALFNLKTHAFSKKGNVTFSQLKTLYEQLKCGGLRFDQITKVAMSGDSVQLTVKQDGANIREYTAKLEKISKDEYRFTLGDRADIFINLVHLYVLIKQMWVTETKVLATTIQVILLSIWIMIALECIDPLTLASLNESLNQMIDNMIFRNQVFANWTQLQVALKAEIRSAWETFVYSKSGQCFTQEQIVSLLAVTLPVTVIRTTSSTIATNSKNGHLPKLDYREKLKLCEEASQILKKSFRNFADKLPQSMDLSAFCVPTKNPFELSSSVEDFEMDSENPFYTQSKDVQVAAQEAEDLASINPFDECSAGNPFDMDEEKIDKCFTAPLAKMEVTTNPFYD</sequence>
<dbReference type="EMBL" id="JBJKFK010002812">
    <property type="protein sequence ID" value="KAL3310595.1"/>
    <property type="molecule type" value="Genomic_DNA"/>
</dbReference>
<reference evidence="1 2" key="1">
    <citation type="submission" date="2024-11" db="EMBL/GenBank/DDBJ databases">
        <title>Adaptive evolution of stress response genes in parasites aligns with host niche diversity.</title>
        <authorList>
            <person name="Hahn C."/>
            <person name="Resl P."/>
        </authorList>
    </citation>
    <scope>NUCLEOTIDE SEQUENCE [LARGE SCALE GENOMIC DNA]</scope>
    <source>
        <strain evidence="1">EGGRZ-B1_66</strain>
        <tissue evidence="1">Body</tissue>
    </source>
</reference>
<name>A0ABD2PT30_9PLAT</name>
<organism evidence="1 2">
    <name type="scientific">Cichlidogyrus casuarinus</name>
    <dbReference type="NCBI Taxonomy" id="1844966"/>
    <lineage>
        <taxon>Eukaryota</taxon>
        <taxon>Metazoa</taxon>
        <taxon>Spiralia</taxon>
        <taxon>Lophotrochozoa</taxon>
        <taxon>Platyhelminthes</taxon>
        <taxon>Monogenea</taxon>
        <taxon>Monopisthocotylea</taxon>
        <taxon>Dactylogyridea</taxon>
        <taxon>Ancyrocephalidae</taxon>
        <taxon>Cichlidogyrus</taxon>
    </lineage>
</organism>
<evidence type="ECO:0000313" key="1">
    <source>
        <dbReference type="EMBL" id="KAL3310595.1"/>
    </source>
</evidence>
<evidence type="ECO:0000313" key="2">
    <source>
        <dbReference type="Proteomes" id="UP001626550"/>
    </source>
</evidence>
<comment type="caution">
    <text evidence="1">The sequence shown here is derived from an EMBL/GenBank/DDBJ whole genome shotgun (WGS) entry which is preliminary data.</text>
</comment>
<proteinExistence type="predicted"/>
<gene>
    <name evidence="1" type="ORF">Ciccas_010839</name>
</gene>